<protein>
    <submittedName>
        <fullName evidence="1">Uncharacterized protein</fullName>
    </submittedName>
</protein>
<dbReference type="Proteomes" id="UP001060085">
    <property type="component" value="Linkage Group LG05"/>
</dbReference>
<organism evidence="1 2">
    <name type="scientific">Catharanthus roseus</name>
    <name type="common">Madagascar periwinkle</name>
    <name type="synonym">Vinca rosea</name>
    <dbReference type="NCBI Taxonomy" id="4058"/>
    <lineage>
        <taxon>Eukaryota</taxon>
        <taxon>Viridiplantae</taxon>
        <taxon>Streptophyta</taxon>
        <taxon>Embryophyta</taxon>
        <taxon>Tracheophyta</taxon>
        <taxon>Spermatophyta</taxon>
        <taxon>Magnoliopsida</taxon>
        <taxon>eudicotyledons</taxon>
        <taxon>Gunneridae</taxon>
        <taxon>Pentapetalae</taxon>
        <taxon>asterids</taxon>
        <taxon>lamiids</taxon>
        <taxon>Gentianales</taxon>
        <taxon>Apocynaceae</taxon>
        <taxon>Rauvolfioideae</taxon>
        <taxon>Vinceae</taxon>
        <taxon>Catharanthinae</taxon>
        <taxon>Catharanthus</taxon>
    </lineage>
</organism>
<gene>
    <name evidence="1" type="ORF">M9H77_23660</name>
</gene>
<reference evidence="2" key="1">
    <citation type="journal article" date="2023" name="Nat. Plants">
        <title>Single-cell RNA sequencing provides a high-resolution roadmap for understanding the multicellular compartmentation of specialized metabolism.</title>
        <authorList>
            <person name="Sun S."/>
            <person name="Shen X."/>
            <person name="Li Y."/>
            <person name="Li Y."/>
            <person name="Wang S."/>
            <person name="Li R."/>
            <person name="Zhang H."/>
            <person name="Shen G."/>
            <person name="Guo B."/>
            <person name="Wei J."/>
            <person name="Xu J."/>
            <person name="St-Pierre B."/>
            <person name="Chen S."/>
            <person name="Sun C."/>
        </authorList>
    </citation>
    <scope>NUCLEOTIDE SEQUENCE [LARGE SCALE GENOMIC DNA]</scope>
</reference>
<keyword evidence="2" id="KW-1185">Reference proteome</keyword>
<evidence type="ECO:0000313" key="1">
    <source>
        <dbReference type="EMBL" id="KAI5664337.1"/>
    </source>
</evidence>
<sequence>MASTFQEIAGSKDILGQDESHNAFALTGLYRVVHGIDDRSKPIFFIMARLDRVKNLTGVVEWYGKNARLWELVCLIVVGDDQPFNPYLLGQIQRWYCRILMDPSASLDEVLQVPGVPIYLSFLVATVDTQCIVVSLCMIVRPCIGDTIRP</sequence>
<name>A0ACC0AWG4_CATRO</name>
<dbReference type="EMBL" id="CM044705">
    <property type="protein sequence ID" value="KAI5664337.1"/>
    <property type="molecule type" value="Genomic_DNA"/>
</dbReference>
<evidence type="ECO:0000313" key="2">
    <source>
        <dbReference type="Proteomes" id="UP001060085"/>
    </source>
</evidence>
<accession>A0ACC0AWG4</accession>
<comment type="caution">
    <text evidence="1">The sequence shown here is derived from an EMBL/GenBank/DDBJ whole genome shotgun (WGS) entry which is preliminary data.</text>
</comment>
<proteinExistence type="predicted"/>